<sequence>MFVPATLQDPRRETLTAAAFGDRPGLAAAELPAAADAYEHWLRAVVLGGQGYYAAARAELGRIRRTGRAPITLSLAASTEGSLLRQLGGHADAAAFDGRALAVIPFSSGADSVFAGALADPDVPTTTNGVPGTAEAAEFAEFATPPDRIDAVCDAMTGLAADAIGTGRLDLAWRLLHRVGGLAHGRPRALVRLHWVSAETALAAGRPDRARPHAETALALAEAGPSVRHRVKSALILAAVATASGDVDSAAELAAGVARGCTEHGLVPLAWACAMLRIGLGDQDAADESAACGELIARRGGRFRTSGPVRHGK</sequence>
<protein>
    <submittedName>
        <fullName evidence="1">Uncharacterized protein</fullName>
    </submittedName>
</protein>
<keyword evidence="2" id="KW-1185">Reference proteome</keyword>
<dbReference type="InterPro" id="IPR011990">
    <property type="entry name" value="TPR-like_helical_dom_sf"/>
</dbReference>
<dbReference type="Proteomes" id="UP000655751">
    <property type="component" value="Unassembled WGS sequence"/>
</dbReference>
<dbReference type="RefSeq" id="WP_196149849.1">
    <property type="nucleotide sequence ID" value="NZ_JADMLG010000005.1"/>
</dbReference>
<organism evidence="1 2">
    <name type="scientific">Nocardia bovistercoris</name>
    <dbReference type="NCBI Taxonomy" id="2785916"/>
    <lineage>
        <taxon>Bacteria</taxon>
        <taxon>Bacillati</taxon>
        <taxon>Actinomycetota</taxon>
        <taxon>Actinomycetes</taxon>
        <taxon>Mycobacteriales</taxon>
        <taxon>Nocardiaceae</taxon>
        <taxon>Nocardia</taxon>
    </lineage>
</organism>
<name>A0A931IC94_9NOCA</name>
<dbReference type="EMBL" id="JADMLG010000005">
    <property type="protein sequence ID" value="MBH0777512.1"/>
    <property type="molecule type" value="Genomic_DNA"/>
</dbReference>
<reference evidence="1" key="1">
    <citation type="submission" date="2020-11" db="EMBL/GenBank/DDBJ databases">
        <title>Nocardia NEAU-351.nov., a novel actinomycete isolated from the cow dung.</title>
        <authorList>
            <person name="Zhang X."/>
        </authorList>
    </citation>
    <scope>NUCLEOTIDE SEQUENCE</scope>
    <source>
        <strain evidence="1">NEAU-351</strain>
    </source>
</reference>
<evidence type="ECO:0000313" key="1">
    <source>
        <dbReference type="EMBL" id="MBH0777512.1"/>
    </source>
</evidence>
<dbReference type="Gene3D" id="1.25.40.10">
    <property type="entry name" value="Tetratricopeptide repeat domain"/>
    <property type="match status" value="1"/>
</dbReference>
<proteinExistence type="predicted"/>
<dbReference type="AlphaFoldDB" id="A0A931IC94"/>
<accession>A0A931IC94</accession>
<evidence type="ECO:0000313" key="2">
    <source>
        <dbReference type="Proteomes" id="UP000655751"/>
    </source>
</evidence>
<gene>
    <name evidence="1" type="ORF">IT779_14635</name>
</gene>
<comment type="caution">
    <text evidence="1">The sequence shown here is derived from an EMBL/GenBank/DDBJ whole genome shotgun (WGS) entry which is preliminary data.</text>
</comment>